<dbReference type="PANTHER" id="PTHR44259:SF15">
    <property type="entry name" value="F-BOX PROTEIN KIB2-RELATED"/>
    <property type="match status" value="1"/>
</dbReference>
<feature type="domain" description="KIB1-4 beta-propeller" evidence="1">
    <location>
        <begin position="33"/>
        <end position="337"/>
    </location>
</feature>
<dbReference type="PANTHER" id="PTHR44259">
    <property type="entry name" value="OS07G0183000 PROTEIN-RELATED"/>
    <property type="match status" value="1"/>
</dbReference>
<evidence type="ECO:0000313" key="2">
    <source>
        <dbReference type="Proteomes" id="UP001652660"/>
    </source>
</evidence>
<sequence length="401" mass="46235">MANNKKPVSSSTGPLLIVPLDKITSQPNCRLGLFSLKDKTAYDLNLVFEESEDVIASEYEDNRIVGSSHGWVMILSKNSEFTLMNVLSRSIIQLPQAKVKPSSHTSSEQLRRTLIDKAILSVDPSHNDNYKVIIIYGLNKKLAFHCCGDKTWTTFGDSQYYYDLVWFSNMLYTLRGGITIEGWDFADSCTPTRKVCVQCSYTPTLSFPSDRCTTQWYLVPLLGEMLFIVRFVGEFVNHEGELLCEGDLLGEEDIHPLTCPYRTFYFQVYKVDVIEKKVEEVRSLKDQVIFLGGNHSFSVSARDYQELKGNSIYFTDDYWDRMFEDYLYGGHDIGVFSLEDKSYIVHTSDLQVILYRLVIAPFWVLYQISLAELAFPHRYNCHQYPETKELKTYPLKHLQKS</sequence>
<organism evidence="2 3">
    <name type="scientific">Coffea arabica</name>
    <name type="common">Arabian coffee</name>
    <dbReference type="NCBI Taxonomy" id="13443"/>
    <lineage>
        <taxon>Eukaryota</taxon>
        <taxon>Viridiplantae</taxon>
        <taxon>Streptophyta</taxon>
        <taxon>Embryophyta</taxon>
        <taxon>Tracheophyta</taxon>
        <taxon>Spermatophyta</taxon>
        <taxon>Magnoliopsida</taxon>
        <taxon>eudicotyledons</taxon>
        <taxon>Gunneridae</taxon>
        <taxon>Pentapetalae</taxon>
        <taxon>asterids</taxon>
        <taxon>lamiids</taxon>
        <taxon>Gentianales</taxon>
        <taxon>Rubiaceae</taxon>
        <taxon>Ixoroideae</taxon>
        <taxon>Gardenieae complex</taxon>
        <taxon>Bertiereae - Coffeeae clade</taxon>
        <taxon>Coffeeae</taxon>
        <taxon>Coffea</taxon>
    </lineage>
</organism>
<dbReference type="AlphaFoldDB" id="A0A6P6WZY1"/>
<proteinExistence type="predicted"/>
<evidence type="ECO:0000313" key="3">
    <source>
        <dbReference type="RefSeq" id="XP_027120895.1"/>
    </source>
</evidence>
<reference evidence="2" key="1">
    <citation type="journal article" date="2025" name="Foods">
        <title>Unveiling the Microbial Signatures of Arabica Coffee Cherries: Insights into Ripeness Specific Diversity, Functional Traits, and Implications for Quality and Safety.</title>
        <authorList>
            <consortium name="RefSeq"/>
            <person name="Tenea G.N."/>
            <person name="Cifuentes V."/>
            <person name="Reyes P."/>
            <person name="Cevallos-Vallejos M."/>
        </authorList>
    </citation>
    <scope>NUCLEOTIDE SEQUENCE [LARGE SCALE GENOMIC DNA]</scope>
</reference>
<keyword evidence="2" id="KW-1185">Reference proteome</keyword>
<dbReference type="InterPro" id="IPR050942">
    <property type="entry name" value="F-box_BR-signaling"/>
</dbReference>
<dbReference type="OrthoDB" id="642536at2759"/>
<dbReference type="InterPro" id="IPR005174">
    <property type="entry name" value="KIB1-4_b-propeller"/>
</dbReference>
<name>A0A6P6WZY1_COFAR</name>
<accession>A0A6P6WZY1</accession>
<evidence type="ECO:0000259" key="1">
    <source>
        <dbReference type="Pfam" id="PF03478"/>
    </source>
</evidence>
<protein>
    <submittedName>
        <fullName evidence="3">F-box/kelch-repeat protein KIB1-like</fullName>
    </submittedName>
</protein>
<gene>
    <name evidence="3" type="primary">LOC113737962</name>
</gene>
<dbReference type="GeneID" id="113737962"/>
<dbReference type="RefSeq" id="XP_027120895.1">
    <property type="nucleotide sequence ID" value="XM_027265094.1"/>
</dbReference>
<dbReference type="Pfam" id="PF03478">
    <property type="entry name" value="Beta-prop_KIB1-4"/>
    <property type="match status" value="1"/>
</dbReference>
<dbReference type="Proteomes" id="UP001652660">
    <property type="component" value="Chromosome 3e"/>
</dbReference>
<reference evidence="3" key="2">
    <citation type="submission" date="2025-08" db="UniProtKB">
        <authorList>
            <consortium name="RefSeq"/>
        </authorList>
    </citation>
    <scope>IDENTIFICATION</scope>
    <source>
        <tissue evidence="3">Leaves</tissue>
    </source>
</reference>